<dbReference type="GO" id="GO:0046872">
    <property type="term" value="F:metal ion binding"/>
    <property type="evidence" value="ECO:0007669"/>
    <property type="project" value="InterPro"/>
</dbReference>
<dbReference type="EMBL" id="FNCF01000009">
    <property type="protein sequence ID" value="SDH10558.1"/>
    <property type="molecule type" value="Genomic_DNA"/>
</dbReference>
<dbReference type="AlphaFoldDB" id="A0A1G7ZPE9"/>
<dbReference type="SUPFAM" id="SSF109854">
    <property type="entry name" value="DinB/YfiT-like putative metalloenzymes"/>
    <property type="match status" value="1"/>
</dbReference>
<dbReference type="InterPro" id="IPR017517">
    <property type="entry name" value="Maleyloyr_isom"/>
</dbReference>
<keyword evidence="3" id="KW-1185">Reference proteome</keyword>
<dbReference type="RefSeq" id="WP_207508274.1">
    <property type="nucleotide sequence ID" value="NZ_FNCF01000009.1"/>
</dbReference>
<feature type="domain" description="Mycothiol-dependent maleylpyruvate isomerase metal-binding" evidence="1">
    <location>
        <begin position="13"/>
        <end position="107"/>
    </location>
</feature>
<dbReference type="Pfam" id="PF11716">
    <property type="entry name" value="MDMPI_N"/>
    <property type="match status" value="1"/>
</dbReference>
<proteinExistence type="predicted"/>
<reference evidence="3" key="1">
    <citation type="submission" date="2016-10" db="EMBL/GenBank/DDBJ databases">
        <authorList>
            <person name="Varghese N."/>
            <person name="Submissions S."/>
        </authorList>
    </citation>
    <scope>NUCLEOTIDE SEQUENCE [LARGE SCALE GENOMIC DNA]</scope>
    <source>
        <strain evidence="3">DSM 44526</strain>
    </source>
</reference>
<gene>
    <name evidence="2" type="ORF">SAMN05660324_4308</name>
</gene>
<evidence type="ECO:0000313" key="3">
    <source>
        <dbReference type="Proteomes" id="UP000198863"/>
    </source>
</evidence>
<name>A0A1G7ZPE9_9ACTN</name>
<accession>A0A1G7ZPE9</accession>
<dbReference type="InterPro" id="IPR034660">
    <property type="entry name" value="DinB/YfiT-like"/>
</dbReference>
<evidence type="ECO:0000313" key="2">
    <source>
        <dbReference type="EMBL" id="SDH10558.1"/>
    </source>
</evidence>
<evidence type="ECO:0000259" key="1">
    <source>
        <dbReference type="Pfam" id="PF11716"/>
    </source>
</evidence>
<dbReference type="NCBIfam" id="TIGR03083">
    <property type="entry name" value="maleylpyruvate isomerase family mycothiol-dependent enzyme"/>
    <property type="match status" value="1"/>
</dbReference>
<sequence length="227" mass="24186">MQLTDAEAIEEWTRAQARVVELVEGIPAADAARRVPACPDWSVHDLLAHVVGYSTDALADREDDDHGAAWTQAQVDARAGRGIAPLVAEWRGNTEPLRAWMAEHGVRPLNDVVIHEQDLRGALGVPGAHDTAALAVVRDRFAGRVADAAARAGLPPLRMEGGSWSHGPADAAVVVAASDFDLARSVQARRSADQLRSWTVRGDVGPYLDCFATLGPLPERALTDGAT</sequence>
<protein>
    <submittedName>
        <fullName evidence="2">TIGR03083 family protein</fullName>
    </submittedName>
</protein>
<dbReference type="Proteomes" id="UP000198863">
    <property type="component" value="Unassembled WGS sequence"/>
</dbReference>
<dbReference type="Gene3D" id="1.20.120.450">
    <property type="entry name" value="dinb family like domain"/>
    <property type="match status" value="1"/>
</dbReference>
<dbReference type="InterPro" id="IPR024344">
    <property type="entry name" value="MDMPI_metal-binding"/>
</dbReference>
<organism evidence="2 3">
    <name type="scientific">Klenkia brasiliensis</name>
    <dbReference type="NCBI Taxonomy" id="333142"/>
    <lineage>
        <taxon>Bacteria</taxon>
        <taxon>Bacillati</taxon>
        <taxon>Actinomycetota</taxon>
        <taxon>Actinomycetes</taxon>
        <taxon>Geodermatophilales</taxon>
        <taxon>Geodermatophilaceae</taxon>
        <taxon>Klenkia</taxon>
    </lineage>
</organism>